<name>A0ABR4C637_9HELO</name>
<feature type="domain" description="2EXR" evidence="1">
    <location>
        <begin position="179"/>
        <end position="237"/>
    </location>
</feature>
<protein>
    <recommendedName>
        <fullName evidence="1">2EXR domain-containing protein</fullName>
    </recommendedName>
</protein>
<dbReference type="PANTHER" id="PTHR35910:SF6">
    <property type="entry name" value="2EXR DOMAIN-CONTAINING PROTEIN"/>
    <property type="match status" value="1"/>
</dbReference>
<evidence type="ECO:0000313" key="3">
    <source>
        <dbReference type="Proteomes" id="UP001595075"/>
    </source>
</evidence>
<accession>A0ABR4C637</accession>
<evidence type="ECO:0000313" key="2">
    <source>
        <dbReference type="EMBL" id="KAL2064967.1"/>
    </source>
</evidence>
<comment type="caution">
    <text evidence="2">The sequence shown here is derived from an EMBL/GenBank/DDBJ whole genome shotgun (WGS) entry which is preliminary data.</text>
</comment>
<keyword evidence="3" id="KW-1185">Reference proteome</keyword>
<gene>
    <name evidence="2" type="ORF">VTL71DRAFT_4107</name>
</gene>
<organism evidence="2 3">
    <name type="scientific">Oculimacula yallundae</name>
    <dbReference type="NCBI Taxonomy" id="86028"/>
    <lineage>
        <taxon>Eukaryota</taxon>
        <taxon>Fungi</taxon>
        <taxon>Dikarya</taxon>
        <taxon>Ascomycota</taxon>
        <taxon>Pezizomycotina</taxon>
        <taxon>Leotiomycetes</taxon>
        <taxon>Helotiales</taxon>
        <taxon>Ploettnerulaceae</taxon>
        <taxon>Oculimacula</taxon>
    </lineage>
</organism>
<evidence type="ECO:0000259" key="1">
    <source>
        <dbReference type="Pfam" id="PF20150"/>
    </source>
</evidence>
<dbReference type="PANTHER" id="PTHR35910">
    <property type="entry name" value="2EXR DOMAIN-CONTAINING PROTEIN"/>
    <property type="match status" value="1"/>
</dbReference>
<dbReference type="Pfam" id="PF20150">
    <property type="entry name" value="2EXR"/>
    <property type="match status" value="1"/>
</dbReference>
<dbReference type="Proteomes" id="UP001595075">
    <property type="component" value="Unassembled WGS sequence"/>
</dbReference>
<dbReference type="InterPro" id="IPR045518">
    <property type="entry name" value="2EXR"/>
</dbReference>
<sequence>MMTPRFGPIRTPAPKTPDQMSLIEKRAQLINLRLLSLERGRMVLKSEEKWPTVKNVHMFKEEQADLLANSILQAPTTLPATSVFKLSLQDTEMESGVMSSPEIHHPIVAQGSTMLRLLLTALAFLTTAVYGQKRVTWTGQATNRGEVISQQDDTGSTIKPIPVASFPFSVTHPKSPSSFFMFSLLPTEIRLDIWELALFHPRFVEVQYCSDFYEPTFVNLPCNPLSLVCRESAKVVVKGRLNPNGETASKLRLFPSHGHYSYPDLTFSQKQKAIFQSGERSKPWPRPEISFIPSRDTIFIRSLDGLKLNSIMYYMPKGRLLLDMRQVQHLALPLDATSLAASQQFEPFLYRMPALKSLTFMVGSSEKPWMTGGSIELRPLHQWFADGRNKWIDFSGKREALVRNSQVQSWLLNPDFESVTGHALGVVSGVHAGWRDLMISVRVAAWKRK</sequence>
<dbReference type="EMBL" id="JAZHXI010000013">
    <property type="protein sequence ID" value="KAL2064967.1"/>
    <property type="molecule type" value="Genomic_DNA"/>
</dbReference>
<proteinExistence type="predicted"/>
<reference evidence="2 3" key="1">
    <citation type="journal article" date="2024" name="Commun. Biol.">
        <title>Comparative genomic analysis of thermophilic fungi reveals convergent evolutionary adaptations and gene losses.</title>
        <authorList>
            <person name="Steindorff A.S."/>
            <person name="Aguilar-Pontes M.V."/>
            <person name="Robinson A.J."/>
            <person name="Andreopoulos B."/>
            <person name="LaButti K."/>
            <person name="Kuo A."/>
            <person name="Mondo S."/>
            <person name="Riley R."/>
            <person name="Otillar R."/>
            <person name="Haridas S."/>
            <person name="Lipzen A."/>
            <person name="Grimwood J."/>
            <person name="Schmutz J."/>
            <person name="Clum A."/>
            <person name="Reid I.D."/>
            <person name="Moisan M.C."/>
            <person name="Butler G."/>
            <person name="Nguyen T.T.M."/>
            <person name="Dewar K."/>
            <person name="Conant G."/>
            <person name="Drula E."/>
            <person name="Henrissat B."/>
            <person name="Hansel C."/>
            <person name="Singer S."/>
            <person name="Hutchinson M.I."/>
            <person name="de Vries R.P."/>
            <person name="Natvig D.O."/>
            <person name="Powell A.J."/>
            <person name="Tsang A."/>
            <person name="Grigoriev I.V."/>
        </authorList>
    </citation>
    <scope>NUCLEOTIDE SEQUENCE [LARGE SCALE GENOMIC DNA]</scope>
    <source>
        <strain evidence="2 3">CBS 494.80</strain>
    </source>
</reference>